<dbReference type="PANTHER" id="PTHR39555:SF1">
    <property type="entry name" value="TYPE IV PILUS INNER MEMBRANE COMPONENT PILO"/>
    <property type="match status" value="1"/>
</dbReference>
<keyword evidence="2" id="KW-0472">Membrane</keyword>
<dbReference type="PIRSF" id="PIRSF016482">
    <property type="entry name" value="PilO"/>
    <property type="match status" value="1"/>
</dbReference>
<dbReference type="EMBL" id="JBEPIJ010000015">
    <property type="protein sequence ID" value="MES0874847.1"/>
    <property type="molecule type" value="Genomic_DNA"/>
</dbReference>
<evidence type="ECO:0000313" key="3">
    <source>
        <dbReference type="EMBL" id="MES0874847.1"/>
    </source>
</evidence>
<evidence type="ECO:0000256" key="1">
    <source>
        <dbReference type="SAM" id="Coils"/>
    </source>
</evidence>
<name>A0ABV2AC81_9GAMM</name>
<accession>A0ABV2AC81</accession>
<evidence type="ECO:0000256" key="2">
    <source>
        <dbReference type="SAM" id="Phobius"/>
    </source>
</evidence>
<dbReference type="Pfam" id="PF04350">
    <property type="entry name" value="PilO"/>
    <property type="match status" value="1"/>
</dbReference>
<dbReference type="RefSeq" id="WP_352890230.1">
    <property type="nucleotide sequence ID" value="NZ_JBEPIJ010000015.1"/>
</dbReference>
<dbReference type="Gene3D" id="3.30.70.60">
    <property type="match status" value="1"/>
</dbReference>
<keyword evidence="4" id="KW-1185">Reference proteome</keyword>
<proteinExistence type="predicted"/>
<sequence length="219" mass="24154">MNAQEILQTLQTLDAQNPGAWPKWVRVAAVIATGVLVLILGGWLLIKPVHESVQAARAQERTLLQELDDKQKKVAAIDAYREQLKEMERQFGAMLKQLPSRAEVANLLNDISQKRVEASLEEELFQPIGEIPKDFYAAIPNKIVVVGDYHEMGIFVSEVAALPRIVTIEDVEIRGASSSGPGSGGPTLLRMTATAQTYRYLDEAEIAAANPQTQPRGRR</sequence>
<keyword evidence="2" id="KW-0812">Transmembrane</keyword>
<comment type="caution">
    <text evidence="3">The sequence shown here is derived from an EMBL/GenBank/DDBJ whole genome shotgun (WGS) entry which is preliminary data.</text>
</comment>
<feature type="coiled-coil region" evidence="1">
    <location>
        <begin position="53"/>
        <end position="97"/>
    </location>
</feature>
<protein>
    <submittedName>
        <fullName evidence="3">Type 4a pilus biogenesis protein PilO</fullName>
    </submittedName>
</protein>
<keyword evidence="1" id="KW-0175">Coiled coil</keyword>
<dbReference type="PANTHER" id="PTHR39555">
    <property type="entry name" value="FIMBRIAL ASSEMBLY PROTEIN PILO-LIKE PROTEIN-RELATED"/>
    <property type="match status" value="1"/>
</dbReference>
<keyword evidence="2" id="KW-1133">Transmembrane helix</keyword>
<dbReference type="InterPro" id="IPR007445">
    <property type="entry name" value="PilO"/>
</dbReference>
<gene>
    <name evidence="3" type="ORF">ABSH63_12655</name>
</gene>
<dbReference type="Gene3D" id="1.10.287.540">
    <property type="entry name" value="Helix hairpin bin"/>
    <property type="match status" value="1"/>
</dbReference>
<reference evidence="3 4" key="1">
    <citation type="submission" date="2024-06" db="EMBL/GenBank/DDBJ databases">
        <authorList>
            <person name="Li Z."/>
            <person name="Jiang Y."/>
        </authorList>
    </citation>
    <scope>NUCLEOTIDE SEQUENCE [LARGE SCALE GENOMIC DNA]</scope>
    <source>
        <strain evidence="3 4">HSW-8</strain>
    </source>
</reference>
<dbReference type="Proteomes" id="UP001465331">
    <property type="component" value="Unassembled WGS sequence"/>
</dbReference>
<dbReference type="InterPro" id="IPR014717">
    <property type="entry name" value="Transl_elong_EF1B/ribsomal_bS6"/>
</dbReference>
<organism evidence="3 4">
    <name type="scientific">Sinimarinibacterium thermocellulolyticum</name>
    <dbReference type="NCBI Taxonomy" id="3170016"/>
    <lineage>
        <taxon>Bacteria</taxon>
        <taxon>Pseudomonadati</taxon>
        <taxon>Pseudomonadota</taxon>
        <taxon>Gammaproteobacteria</taxon>
        <taxon>Nevskiales</taxon>
        <taxon>Nevskiaceae</taxon>
        <taxon>Sinimarinibacterium</taxon>
    </lineage>
</organism>
<evidence type="ECO:0000313" key="4">
    <source>
        <dbReference type="Proteomes" id="UP001465331"/>
    </source>
</evidence>
<feature type="transmembrane region" description="Helical" evidence="2">
    <location>
        <begin position="24"/>
        <end position="46"/>
    </location>
</feature>